<name>A0A0C3BZR6_PILCF</name>
<reference evidence="11 12" key="1">
    <citation type="submission" date="2014-04" db="EMBL/GenBank/DDBJ databases">
        <authorList>
            <consortium name="DOE Joint Genome Institute"/>
            <person name="Kuo A."/>
            <person name="Tarkka M."/>
            <person name="Buscot F."/>
            <person name="Kohler A."/>
            <person name="Nagy L.G."/>
            <person name="Floudas D."/>
            <person name="Copeland A."/>
            <person name="Barry K.W."/>
            <person name="Cichocki N."/>
            <person name="Veneault-Fourrey C."/>
            <person name="LaButti K."/>
            <person name="Lindquist E.A."/>
            <person name="Lipzen A."/>
            <person name="Lundell T."/>
            <person name="Morin E."/>
            <person name="Murat C."/>
            <person name="Sun H."/>
            <person name="Tunlid A."/>
            <person name="Henrissat B."/>
            <person name="Grigoriev I.V."/>
            <person name="Hibbett D.S."/>
            <person name="Martin F."/>
            <person name="Nordberg H.P."/>
            <person name="Cantor M.N."/>
            <person name="Hua S.X."/>
        </authorList>
    </citation>
    <scope>NUCLEOTIDE SEQUENCE [LARGE SCALE GENOMIC DNA]</scope>
    <source>
        <strain evidence="11 12">F 1598</strain>
    </source>
</reference>
<dbReference type="FunCoup" id="A0A0C3BZR6">
    <property type="interactions" value="251"/>
</dbReference>
<evidence type="ECO:0000313" key="12">
    <source>
        <dbReference type="Proteomes" id="UP000054166"/>
    </source>
</evidence>
<dbReference type="HOGENOM" id="CLU_041037_1_0_1"/>
<dbReference type="OrthoDB" id="361242at2759"/>
<keyword evidence="12" id="KW-1185">Reference proteome</keyword>
<comment type="similarity">
    <text evidence="2 7">Belongs to the NSE4 family.</text>
</comment>
<feature type="region of interest" description="Disordered" evidence="8">
    <location>
        <begin position="122"/>
        <end position="141"/>
    </location>
</feature>
<comment type="subcellular location">
    <subcellularLocation>
        <location evidence="1 7">Nucleus</location>
    </subcellularLocation>
</comment>
<protein>
    <recommendedName>
        <fullName evidence="7">Non-structural maintenance of chromosomes element 4</fullName>
    </recommendedName>
</protein>
<keyword evidence="5 7" id="KW-0234">DNA repair</keyword>
<evidence type="ECO:0000256" key="8">
    <source>
        <dbReference type="SAM" id="MobiDB-lite"/>
    </source>
</evidence>
<dbReference type="InterPro" id="IPR027786">
    <property type="entry name" value="Nse4/EID"/>
</dbReference>
<evidence type="ECO:0000256" key="6">
    <source>
        <dbReference type="ARBA" id="ARBA00023242"/>
    </source>
</evidence>
<sequence>MPSSSSDVEMDPEPHNLAYDPDQDPEEKRDVRKKYRAFQKTTEDQRAQPKQYSAEELTIQVHEVDALFHKVKNPQEATLDSHVLLGYTHTTAAKARAMKSGQGAFDIDDFVSKLITFMGGRKPLDDKLPDDSDTEEVDDGDAPLNWDKIGRKALAKSRRVPVMDFMLGPLSIEQKKRAQVKRAKLEKHKEDERKPQEIREEDIARSENETTKNVAKITQLLNREGGPINMFAFIINPNDFGQSVENLFYLSFLIRDGKCAMELAEETLEPMIWLCEAPSEEDYADGTLKKRQLVMELDMATWRRAIEVFDITEPKIPQRPPVKQDQKGGWYG</sequence>
<dbReference type="AlphaFoldDB" id="A0A0C3BZR6"/>
<dbReference type="PANTHER" id="PTHR16140">
    <property type="entry name" value="NON-STRUCTURAL MAINTENANCE OF CHROMOSOMES ELEMENT 4"/>
    <property type="match status" value="1"/>
</dbReference>
<dbReference type="Pfam" id="PF08743">
    <property type="entry name" value="Nse4_C"/>
    <property type="match status" value="1"/>
</dbReference>
<dbReference type="InterPro" id="IPR014854">
    <property type="entry name" value="Nse4_C"/>
</dbReference>
<dbReference type="Proteomes" id="UP000054166">
    <property type="component" value="Unassembled WGS sequence"/>
</dbReference>
<feature type="region of interest" description="Disordered" evidence="8">
    <location>
        <begin position="1"/>
        <end position="31"/>
    </location>
</feature>
<evidence type="ECO:0000313" key="11">
    <source>
        <dbReference type="EMBL" id="KIM92038.1"/>
    </source>
</evidence>
<evidence type="ECO:0000256" key="2">
    <source>
        <dbReference type="ARBA" id="ARBA00008997"/>
    </source>
</evidence>
<organism evidence="11 12">
    <name type="scientific">Piloderma croceum (strain F 1598)</name>
    <dbReference type="NCBI Taxonomy" id="765440"/>
    <lineage>
        <taxon>Eukaryota</taxon>
        <taxon>Fungi</taxon>
        <taxon>Dikarya</taxon>
        <taxon>Basidiomycota</taxon>
        <taxon>Agaricomycotina</taxon>
        <taxon>Agaricomycetes</taxon>
        <taxon>Agaricomycetidae</taxon>
        <taxon>Atheliales</taxon>
        <taxon>Atheliaceae</taxon>
        <taxon>Piloderma</taxon>
    </lineage>
</organism>
<evidence type="ECO:0000256" key="3">
    <source>
        <dbReference type="ARBA" id="ARBA00022763"/>
    </source>
</evidence>
<reference evidence="12" key="2">
    <citation type="submission" date="2015-01" db="EMBL/GenBank/DDBJ databases">
        <title>Evolutionary Origins and Diversification of the Mycorrhizal Mutualists.</title>
        <authorList>
            <consortium name="DOE Joint Genome Institute"/>
            <consortium name="Mycorrhizal Genomics Consortium"/>
            <person name="Kohler A."/>
            <person name="Kuo A."/>
            <person name="Nagy L.G."/>
            <person name="Floudas D."/>
            <person name="Copeland A."/>
            <person name="Barry K.W."/>
            <person name="Cichocki N."/>
            <person name="Veneault-Fourrey C."/>
            <person name="LaButti K."/>
            <person name="Lindquist E.A."/>
            <person name="Lipzen A."/>
            <person name="Lundell T."/>
            <person name="Morin E."/>
            <person name="Murat C."/>
            <person name="Riley R."/>
            <person name="Ohm R."/>
            <person name="Sun H."/>
            <person name="Tunlid A."/>
            <person name="Henrissat B."/>
            <person name="Grigoriev I.V."/>
            <person name="Hibbett D.S."/>
            <person name="Martin F."/>
        </authorList>
    </citation>
    <scope>NUCLEOTIDE SEQUENCE [LARGE SCALE GENOMIC DNA]</scope>
    <source>
        <strain evidence="12">F 1598</strain>
    </source>
</reference>
<dbReference type="PANTHER" id="PTHR16140:SF0">
    <property type="entry name" value="NON-STRUCTURAL MAINTENANCE OF CHROMOSOMES ELEMENT 4"/>
    <property type="match status" value="1"/>
</dbReference>
<evidence type="ECO:0000256" key="1">
    <source>
        <dbReference type="ARBA" id="ARBA00004123"/>
    </source>
</evidence>
<dbReference type="InParanoid" id="A0A0C3BZR6"/>
<feature type="compositionally biased region" description="Acidic residues" evidence="8">
    <location>
        <begin position="131"/>
        <end position="141"/>
    </location>
</feature>
<dbReference type="Pfam" id="PF15412">
    <property type="entry name" value="Nse4-Nse3_bdg"/>
    <property type="match status" value="1"/>
</dbReference>
<dbReference type="InterPro" id="IPR029225">
    <property type="entry name" value="Nse4_Nse3-bd"/>
</dbReference>
<accession>A0A0C3BZR6</accession>
<keyword evidence="4 7" id="KW-0233">DNA recombination</keyword>
<keyword evidence="6 7" id="KW-0539">Nucleus</keyword>
<gene>
    <name evidence="11" type="ORF">PILCRDRAFT_810051</name>
</gene>
<comment type="function">
    <text evidence="7">Component of the SMC5-SMC6 complex, that promotes sister chromatid alignment after DNA damage and facilitates double-stranded DNA breaks (DSBs) repair via homologous recombination between sister chromatids.</text>
</comment>
<dbReference type="GO" id="GO:0006281">
    <property type="term" value="P:DNA repair"/>
    <property type="evidence" value="ECO:0007669"/>
    <property type="project" value="UniProtKB-UniRule"/>
</dbReference>
<keyword evidence="3 7" id="KW-0227">DNA damage</keyword>
<dbReference type="EMBL" id="KN832970">
    <property type="protein sequence ID" value="KIM92038.1"/>
    <property type="molecule type" value="Genomic_DNA"/>
</dbReference>
<evidence type="ECO:0000256" key="5">
    <source>
        <dbReference type="ARBA" id="ARBA00023204"/>
    </source>
</evidence>
<evidence type="ECO:0000256" key="7">
    <source>
        <dbReference type="RuleBase" id="RU365071"/>
    </source>
</evidence>
<dbReference type="GO" id="GO:0030915">
    <property type="term" value="C:Smc5-Smc6 complex"/>
    <property type="evidence" value="ECO:0007669"/>
    <property type="project" value="UniProtKB-UniRule"/>
</dbReference>
<dbReference type="GO" id="GO:0006310">
    <property type="term" value="P:DNA recombination"/>
    <property type="evidence" value="ECO:0007669"/>
    <property type="project" value="UniProtKB-UniRule"/>
</dbReference>
<comment type="subunit">
    <text evidence="7">Component of the SMC5-SMC6 complex.</text>
</comment>
<dbReference type="GO" id="GO:0005634">
    <property type="term" value="C:nucleus"/>
    <property type="evidence" value="ECO:0007669"/>
    <property type="project" value="UniProtKB-SubCell"/>
</dbReference>
<feature type="domain" description="Non-structural maintenance of chromosome element 4 C-terminal" evidence="9">
    <location>
        <begin position="227"/>
        <end position="316"/>
    </location>
</feature>
<evidence type="ECO:0000256" key="4">
    <source>
        <dbReference type="ARBA" id="ARBA00023172"/>
    </source>
</evidence>
<evidence type="ECO:0000259" key="9">
    <source>
        <dbReference type="Pfam" id="PF08743"/>
    </source>
</evidence>
<proteinExistence type="inferred from homology"/>
<evidence type="ECO:0000259" key="10">
    <source>
        <dbReference type="Pfam" id="PF15412"/>
    </source>
</evidence>
<dbReference type="STRING" id="765440.A0A0C3BZR6"/>
<feature type="domain" description="Nse4/EID protein Nse3/MAGE-binding" evidence="10">
    <location>
        <begin position="80"/>
        <end position="132"/>
    </location>
</feature>